<dbReference type="GO" id="GO:0008270">
    <property type="term" value="F:zinc ion binding"/>
    <property type="evidence" value="ECO:0007669"/>
    <property type="project" value="UniProtKB-KW"/>
</dbReference>
<dbReference type="EMBL" id="BGPR01002221">
    <property type="protein sequence ID" value="GBM69965.1"/>
    <property type="molecule type" value="Genomic_DNA"/>
</dbReference>
<keyword evidence="4" id="KW-1185">Reference proteome</keyword>
<organism evidence="3 4">
    <name type="scientific">Araneus ventricosus</name>
    <name type="common">Orbweaver spider</name>
    <name type="synonym">Epeira ventricosa</name>
    <dbReference type="NCBI Taxonomy" id="182803"/>
    <lineage>
        <taxon>Eukaryota</taxon>
        <taxon>Metazoa</taxon>
        <taxon>Ecdysozoa</taxon>
        <taxon>Arthropoda</taxon>
        <taxon>Chelicerata</taxon>
        <taxon>Arachnida</taxon>
        <taxon>Araneae</taxon>
        <taxon>Araneomorphae</taxon>
        <taxon>Entelegynae</taxon>
        <taxon>Araneoidea</taxon>
        <taxon>Araneidae</taxon>
        <taxon>Araneus</taxon>
    </lineage>
</organism>
<evidence type="ECO:0000313" key="4">
    <source>
        <dbReference type="Proteomes" id="UP000499080"/>
    </source>
</evidence>
<dbReference type="InterPro" id="IPR007527">
    <property type="entry name" value="Znf_SWIM"/>
</dbReference>
<name>A0A4Y2HXK2_ARAVE</name>
<proteinExistence type="predicted"/>
<dbReference type="PANTHER" id="PTHR35385:SF2">
    <property type="entry name" value="PROTEIN B, PUTATIVE-RELATED"/>
    <property type="match status" value="1"/>
</dbReference>
<keyword evidence="1" id="KW-0479">Metal-binding</keyword>
<reference evidence="3 4" key="1">
    <citation type="journal article" date="2019" name="Sci. Rep.">
        <title>Orb-weaving spider Araneus ventricosus genome elucidates the spidroin gene catalogue.</title>
        <authorList>
            <person name="Kono N."/>
            <person name="Nakamura H."/>
            <person name="Ohtoshi R."/>
            <person name="Moran D.A.P."/>
            <person name="Shinohara A."/>
            <person name="Yoshida Y."/>
            <person name="Fujiwara M."/>
            <person name="Mori M."/>
            <person name="Tomita M."/>
            <person name="Arakawa K."/>
        </authorList>
    </citation>
    <scope>NUCLEOTIDE SEQUENCE [LARGE SCALE GENOMIC DNA]</scope>
</reference>
<keyword evidence="1" id="KW-0863">Zinc-finger</keyword>
<dbReference type="Proteomes" id="UP000499080">
    <property type="component" value="Unassembled WGS sequence"/>
</dbReference>
<feature type="domain" description="SWIM-type" evidence="2">
    <location>
        <begin position="5"/>
        <end position="47"/>
    </location>
</feature>
<keyword evidence="1" id="KW-0862">Zinc</keyword>
<dbReference type="AlphaFoldDB" id="A0A4Y2HXK2"/>
<dbReference type="PROSITE" id="PS50966">
    <property type="entry name" value="ZF_SWIM"/>
    <property type="match status" value="1"/>
</dbReference>
<gene>
    <name evidence="3" type="ORF">AVEN_210614_1</name>
</gene>
<evidence type="ECO:0000256" key="1">
    <source>
        <dbReference type="PROSITE-ProRule" id="PRU00325"/>
    </source>
</evidence>
<evidence type="ECO:0000313" key="3">
    <source>
        <dbReference type="EMBL" id="GBM69965.1"/>
    </source>
</evidence>
<protein>
    <recommendedName>
        <fullName evidence="2">SWIM-type domain-containing protein</fullName>
    </recommendedName>
</protein>
<dbReference type="PANTHER" id="PTHR35385">
    <property type="entry name" value="PROTEIN B, PUTATIVE-RELATED-RELATED"/>
    <property type="match status" value="1"/>
</dbReference>
<accession>A0A4Y2HXK2</accession>
<sequence length="138" mass="15774">MVDRYTYIVKGDDDNCVVNPKTVCCSCPVGLYGRYCKHQYSIFVHFDTVSSNFPPIQPRDKNEMLILALGAKVPPLEFYQPFIQENPIACEVAEEVSELSSNITVQNEDSFELNETTNSEEQKQKILQEIINDFSRGR</sequence>
<evidence type="ECO:0000259" key="2">
    <source>
        <dbReference type="PROSITE" id="PS50966"/>
    </source>
</evidence>
<comment type="caution">
    <text evidence="3">The sequence shown here is derived from an EMBL/GenBank/DDBJ whole genome shotgun (WGS) entry which is preliminary data.</text>
</comment>